<dbReference type="PANTHER" id="PTHR32133">
    <property type="entry name" value="OS07G0120400 PROTEIN"/>
    <property type="match status" value="1"/>
</dbReference>
<proteinExistence type="predicted"/>
<sequence length="424" mass="47482">MEPSPPRPGSRGRIGKATHLLWLVDELIEEVLFRFSPDDPALLFRAALVCKRWRRLVSDPGFRRRFREFHRSPPTLGILCKTVAARFTHTRFYRTSPSCPPIRDRRDWDVLDSRHGRVLMANALDKLVVWDPITEDQQELAPLPRHAGRAPNGSLAALCAGAFWTNGSLAVLCAGAAGGGSCDHLDCHRNPFLVVFVGNDSEVMFSCVYSSEDGTWRSEPTVAAHHPHDRLEMSSSAFAGNALYFLFLRRTKILKYDLGTREMSVIHLPPGSDGVYGELALMTMEDNSSLGFARREGYTLNLWSMEADPNGAMRWTQSRVIEHETLLPVDALSIPPYVVAFAEGMIFMKTCDGIFSIDLKSCQSKNVLCNDYGIQKVFPYISFYAPGTALIILYNMPMFRTCSVSISIVRIVNKKHVCCTTTII</sequence>
<feature type="domain" description="F-box" evidence="1">
    <location>
        <begin position="17"/>
        <end position="69"/>
    </location>
</feature>
<dbReference type="SUPFAM" id="SSF50965">
    <property type="entry name" value="Galactose oxidase, central domain"/>
    <property type="match status" value="1"/>
</dbReference>
<dbReference type="PANTHER" id="PTHR32133:SF386">
    <property type="entry name" value="F-BOX DOMAIN-CONTAINING PROTEIN"/>
    <property type="match status" value="1"/>
</dbReference>
<name>A0ABC8XW24_9POAL</name>
<accession>A0ABC8XW24</accession>
<evidence type="ECO:0000313" key="3">
    <source>
        <dbReference type="Proteomes" id="UP001497457"/>
    </source>
</evidence>
<dbReference type="Pfam" id="PF23635">
    <property type="entry name" value="Beta-prop_AT5G49610-like"/>
    <property type="match status" value="1"/>
</dbReference>
<dbReference type="AlphaFoldDB" id="A0ABC8XW24"/>
<dbReference type="Proteomes" id="UP001497457">
    <property type="component" value="Chromosome 15b"/>
</dbReference>
<dbReference type="SUPFAM" id="SSF81383">
    <property type="entry name" value="F-box domain"/>
    <property type="match status" value="1"/>
</dbReference>
<dbReference type="InterPro" id="IPR056594">
    <property type="entry name" value="AT5G49610-like_b-prop"/>
</dbReference>
<keyword evidence="3" id="KW-1185">Reference proteome</keyword>
<dbReference type="Pfam" id="PF00646">
    <property type="entry name" value="F-box"/>
    <property type="match status" value="1"/>
</dbReference>
<dbReference type="InterPro" id="IPR001810">
    <property type="entry name" value="F-box_dom"/>
</dbReference>
<dbReference type="InterPro" id="IPR036047">
    <property type="entry name" value="F-box-like_dom_sf"/>
</dbReference>
<dbReference type="EMBL" id="OZ075125">
    <property type="protein sequence ID" value="CAL4932075.1"/>
    <property type="molecule type" value="Genomic_DNA"/>
</dbReference>
<dbReference type="PROSITE" id="PS50181">
    <property type="entry name" value="FBOX"/>
    <property type="match status" value="1"/>
</dbReference>
<organism evidence="2 3">
    <name type="scientific">Urochloa decumbens</name>
    <dbReference type="NCBI Taxonomy" id="240449"/>
    <lineage>
        <taxon>Eukaryota</taxon>
        <taxon>Viridiplantae</taxon>
        <taxon>Streptophyta</taxon>
        <taxon>Embryophyta</taxon>
        <taxon>Tracheophyta</taxon>
        <taxon>Spermatophyta</taxon>
        <taxon>Magnoliopsida</taxon>
        <taxon>Liliopsida</taxon>
        <taxon>Poales</taxon>
        <taxon>Poaceae</taxon>
        <taxon>PACMAD clade</taxon>
        <taxon>Panicoideae</taxon>
        <taxon>Panicodae</taxon>
        <taxon>Paniceae</taxon>
        <taxon>Melinidinae</taxon>
        <taxon>Urochloa</taxon>
    </lineage>
</organism>
<dbReference type="SMART" id="SM00256">
    <property type="entry name" value="FBOX"/>
    <property type="match status" value="1"/>
</dbReference>
<dbReference type="Gene3D" id="1.20.1280.50">
    <property type="match status" value="1"/>
</dbReference>
<dbReference type="InterPro" id="IPR011043">
    <property type="entry name" value="Gal_Oxase/kelch_b-propeller"/>
</dbReference>
<evidence type="ECO:0000313" key="2">
    <source>
        <dbReference type="EMBL" id="CAL4932075.1"/>
    </source>
</evidence>
<reference evidence="3" key="1">
    <citation type="submission" date="2024-06" db="EMBL/GenBank/DDBJ databases">
        <authorList>
            <person name="Ryan C."/>
        </authorList>
    </citation>
    <scope>NUCLEOTIDE SEQUENCE [LARGE SCALE GENOMIC DNA]</scope>
</reference>
<protein>
    <recommendedName>
        <fullName evidence="1">F-box domain-containing protein</fullName>
    </recommendedName>
</protein>
<reference evidence="2 3" key="2">
    <citation type="submission" date="2024-10" db="EMBL/GenBank/DDBJ databases">
        <authorList>
            <person name="Ryan C."/>
        </authorList>
    </citation>
    <scope>NUCLEOTIDE SEQUENCE [LARGE SCALE GENOMIC DNA]</scope>
</reference>
<evidence type="ECO:0000259" key="1">
    <source>
        <dbReference type="PROSITE" id="PS50181"/>
    </source>
</evidence>
<gene>
    <name evidence="2" type="ORF">URODEC1_LOCUS27414</name>
</gene>